<feature type="binding site" evidence="13">
    <location>
        <begin position="340"/>
        <end position="342"/>
    </location>
    <ligand>
        <name>IMP</name>
        <dbReference type="ChEBI" id="CHEBI:58053"/>
    </ligand>
</feature>
<keyword evidence="4 13" id="KW-0479">Metal-binding</keyword>
<proteinExistence type="inferred from homology"/>
<keyword evidence="9 13" id="KW-0560">Oxidoreductase</keyword>
<dbReference type="Proteomes" id="UP000230154">
    <property type="component" value="Unassembled WGS sequence"/>
</dbReference>
<evidence type="ECO:0000256" key="10">
    <source>
        <dbReference type="ARBA" id="ARBA00023027"/>
    </source>
</evidence>
<evidence type="ECO:0000256" key="5">
    <source>
        <dbReference type="ARBA" id="ARBA00022737"/>
    </source>
</evidence>
<evidence type="ECO:0000256" key="4">
    <source>
        <dbReference type="ARBA" id="ARBA00022723"/>
    </source>
</evidence>
<evidence type="ECO:0000256" key="2">
    <source>
        <dbReference type="ARBA" id="ARBA00005502"/>
    </source>
</evidence>
<keyword evidence="11 17" id="KW-0129">CBS domain</keyword>
<comment type="activity regulation">
    <text evidence="13">Mycophenolic acid (MPA) is a non-competitive inhibitor that prevents formation of the closed enzyme conformation by binding to the same site as the amobile flap. In contrast, mizoribine monophosphate (MZP) is a competitive inhibitor that induces the closed conformation. MPA is a potent inhibitor of mammalian IMPDHs but a poor inhibitor of the bacterial enzymes. MZP is a more potent inhibitor of bacterial IMPDH.</text>
</comment>
<comment type="pathway">
    <text evidence="13 19">Purine metabolism; XMP biosynthesis via de novo pathway; XMP from IMP: step 1/1.</text>
</comment>
<dbReference type="SUPFAM" id="SSF51412">
    <property type="entry name" value="Inosine monophosphate dehydrogenase (IMPDH)"/>
    <property type="match status" value="1"/>
</dbReference>
<comment type="catalytic activity">
    <reaction evidence="12 13 19">
        <text>IMP + NAD(+) + H2O = XMP + NADH + H(+)</text>
        <dbReference type="Rhea" id="RHEA:11708"/>
        <dbReference type="ChEBI" id="CHEBI:15377"/>
        <dbReference type="ChEBI" id="CHEBI:15378"/>
        <dbReference type="ChEBI" id="CHEBI:57464"/>
        <dbReference type="ChEBI" id="CHEBI:57540"/>
        <dbReference type="ChEBI" id="CHEBI:57945"/>
        <dbReference type="ChEBI" id="CHEBI:58053"/>
        <dbReference type="EC" id="1.1.1.205"/>
    </reaction>
</comment>
<feature type="binding site" evidence="13">
    <location>
        <begin position="387"/>
        <end position="391"/>
    </location>
    <ligand>
        <name>IMP</name>
        <dbReference type="ChEBI" id="CHEBI:58053"/>
    </ligand>
</feature>
<feature type="binding site" evidence="15">
    <location>
        <begin position="248"/>
        <end position="250"/>
    </location>
    <ligand>
        <name>NAD(+)</name>
        <dbReference type="ChEBI" id="CHEBI:57540"/>
    </ligand>
</feature>
<dbReference type="GO" id="GO:0000166">
    <property type="term" value="F:nucleotide binding"/>
    <property type="evidence" value="ECO:0007669"/>
    <property type="project" value="UniProtKB-UniRule"/>
</dbReference>
<accession>A0A2H0TRL1</accession>
<dbReference type="GO" id="GO:0003938">
    <property type="term" value="F:IMP dehydrogenase activity"/>
    <property type="evidence" value="ECO:0007669"/>
    <property type="project" value="UniProtKB-UniRule"/>
</dbReference>
<evidence type="ECO:0000256" key="15">
    <source>
        <dbReference type="PIRSR" id="PIRSR000130-3"/>
    </source>
</evidence>
<feature type="binding site" description="in other chain" evidence="13 16">
    <location>
        <position position="305"/>
    </location>
    <ligand>
        <name>K(+)</name>
        <dbReference type="ChEBI" id="CHEBI:29103"/>
        <note>ligand shared between two tetrameric partners</note>
    </ligand>
</feature>
<feature type="binding site" evidence="13">
    <location>
        <position position="248"/>
    </location>
    <ligand>
        <name>NAD(+)</name>
        <dbReference type="ChEBI" id="CHEBI:57540"/>
    </ligand>
</feature>
<dbReference type="NCBIfam" id="TIGR01302">
    <property type="entry name" value="IMP_dehydrog"/>
    <property type="match status" value="1"/>
</dbReference>
<keyword evidence="5" id="KW-0677">Repeat</keyword>
<feature type="domain" description="CBS" evidence="21">
    <location>
        <begin position="153"/>
        <end position="214"/>
    </location>
</feature>
<organism evidence="22 23">
    <name type="scientific">Candidatus Magasanikbacteria bacterium CG10_big_fil_rev_8_21_14_0_10_47_10</name>
    <dbReference type="NCBI Taxonomy" id="1974652"/>
    <lineage>
        <taxon>Bacteria</taxon>
        <taxon>Candidatus Magasanikiibacteriota</taxon>
    </lineage>
</organism>
<comment type="function">
    <text evidence="13">Catalyzes the conversion of inosine 5'-phosphate (IMP) to xanthosine 5'-phosphate (XMP), the first committed and rate-limiting step in the de novo synthesis of guanine nucleotides, and therefore plays an important role in the regulation of cell growth.</text>
</comment>
<dbReference type="GO" id="GO:0006183">
    <property type="term" value="P:GTP biosynthetic process"/>
    <property type="evidence" value="ECO:0007669"/>
    <property type="project" value="TreeGrafter"/>
</dbReference>
<feature type="binding site" evidence="13">
    <location>
        <position position="472"/>
    </location>
    <ligand>
        <name>K(+)</name>
        <dbReference type="ChEBI" id="CHEBI:29103"/>
        <note>ligand shared between two tetrameric partners</note>
    </ligand>
</feature>
<evidence type="ECO:0000256" key="14">
    <source>
        <dbReference type="PIRSR" id="PIRSR000130-1"/>
    </source>
</evidence>
<dbReference type="PANTHER" id="PTHR11911">
    <property type="entry name" value="INOSINE-5-MONOPHOSPHATE DEHYDROGENASE RELATED"/>
    <property type="match status" value="1"/>
</dbReference>
<feature type="binding site" description="in other chain" evidence="13 16">
    <location>
        <position position="300"/>
    </location>
    <ligand>
        <name>K(+)</name>
        <dbReference type="ChEBI" id="CHEBI:29103"/>
        <note>ligand shared between two tetrameric partners</note>
    </ligand>
</feature>
<evidence type="ECO:0000259" key="21">
    <source>
        <dbReference type="PROSITE" id="PS51371"/>
    </source>
</evidence>
<evidence type="ECO:0000256" key="16">
    <source>
        <dbReference type="PIRSR" id="PIRSR000130-4"/>
    </source>
</evidence>
<dbReference type="PROSITE" id="PS00487">
    <property type="entry name" value="IMP_DH_GMP_RED"/>
    <property type="match status" value="1"/>
</dbReference>
<comment type="similarity">
    <text evidence="2 13 18">Belongs to the IMPDH/GMPR family.</text>
</comment>
<feature type="binding site" evidence="13">
    <location>
        <position position="473"/>
    </location>
    <ligand>
        <name>K(+)</name>
        <dbReference type="ChEBI" id="CHEBI:29103"/>
        <note>ligand shared between two tetrameric partners</note>
    </ligand>
</feature>
<dbReference type="EMBL" id="PFCB01000028">
    <property type="protein sequence ID" value="PIR74156.1"/>
    <property type="molecule type" value="Genomic_DNA"/>
</dbReference>
<dbReference type="EC" id="1.1.1.205" evidence="13 19"/>
<dbReference type="UniPathway" id="UPA00601">
    <property type="reaction ID" value="UER00295"/>
</dbReference>
<dbReference type="InterPro" id="IPR015875">
    <property type="entry name" value="IMP_DH/GMP_Rdtase_CS"/>
</dbReference>
<feature type="active site" description="Thioimidate intermediate" evidence="13 14">
    <location>
        <position position="305"/>
    </location>
</feature>
<evidence type="ECO:0000256" key="9">
    <source>
        <dbReference type="ARBA" id="ARBA00023002"/>
    </source>
</evidence>
<dbReference type="Pfam" id="PF00478">
    <property type="entry name" value="IMPDH"/>
    <property type="match status" value="1"/>
</dbReference>
<gene>
    <name evidence="13" type="primary">guaB</name>
    <name evidence="22" type="ORF">COU35_03810</name>
</gene>
<evidence type="ECO:0000256" key="13">
    <source>
        <dbReference type="HAMAP-Rule" id="MF_01964"/>
    </source>
</evidence>
<dbReference type="Pfam" id="PF00571">
    <property type="entry name" value="CBS"/>
    <property type="match status" value="2"/>
</dbReference>
<dbReference type="GO" id="GO:0046872">
    <property type="term" value="F:metal ion binding"/>
    <property type="evidence" value="ECO:0007669"/>
    <property type="project" value="UniProtKB-UniRule"/>
</dbReference>
<evidence type="ECO:0000256" key="18">
    <source>
        <dbReference type="RuleBase" id="RU003927"/>
    </source>
</evidence>
<evidence type="ECO:0000256" key="11">
    <source>
        <dbReference type="ARBA" id="ARBA00023122"/>
    </source>
</evidence>
<comment type="subunit">
    <text evidence="3 13">Homotetramer.</text>
</comment>
<dbReference type="GO" id="GO:0006177">
    <property type="term" value="P:GMP biosynthetic process"/>
    <property type="evidence" value="ECO:0007669"/>
    <property type="project" value="UniProtKB-UniRule"/>
</dbReference>
<dbReference type="FunFam" id="3.20.20.70:FF:000003">
    <property type="entry name" value="GMP reductase"/>
    <property type="match status" value="1"/>
</dbReference>
<name>A0A2H0TRL1_9BACT</name>
<dbReference type="InterPro" id="IPR000644">
    <property type="entry name" value="CBS_dom"/>
</dbReference>
<keyword evidence="7 13" id="KW-0658">Purine biosynthesis</keyword>
<evidence type="ECO:0000256" key="8">
    <source>
        <dbReference type="ARBA" id="ARBA00022958"/>
    </source>
</evidence>
<evidence type="ECO:0000313" key="22">
    <source>
        <dbReference type="EMBL" id="PIR74156.1"/>
    </source>
</evidence>
<comment type="caution">
    <text evidence="22">The sequence shown here is derived from an EMBL/GenBank/DDBJ whole genome shotgun (WGS) entry which is preliminary data.</text>
</comment>
<dbReference type="SMART" id="SM01240">
    <property type="entry name" value="IMPDH"/>
    <property type="match status" value="1"/>
</dbReference>
<feature type="binding site" evidence="13">
    <location>
        <position position="418"/>
    </location>
    <ligand>
        <name>IMP</name>
        <dbReference type="ChEBI" id="CHEBI:58053"/>
    </ligand>
</feature>
<dbReference type="AlphaFoldDB" id="A0A2H0TRL1"/>
<feature type="binding site" evidence="13">
    <location>
        <position position="474"/>
    </location>
    <ligand>
        <name>K(+)</name>
        <dbReference type="ChEBI" id="CHEBI:29103"/>
        <note>ligand shared between two tetrameric partners</note>
    </ligand>
</feature>
<evidence type="ECO:0000256" key="1">
    <source>
        <dbReference type="ARBA" id="ARBA00001958"/>
    </source>
</evidence>
<dbReference type="InterPro" id="IPR001093">
    <property type="entry name" value="IMP_DH_GMPRt"/>
</dbReference>
<evidence type="ECO:0000256" key="7">
    <source>
        <dbReference type="ARBA" id="ARBA00022755"/>
    </source>
</evidence>
<feature type="active site" description="Proton acceptor" evidence="13 14">
    <location>
        <position position="403"/>
    </location>
</feature>
<dbReference type="Gene3D" id="3.20.20.70">
    <property type="entry name" value="Aldolase class I"/>
    <property type="match status" value="1"/>
</dbReference>
<dbReference type="PIRSF" id="PIRSF000130">
    <property type="entry name" value="IMPDH"/>
    <property type="match status" value="1"/>
</dbReference>
<dbReference type="PANTHER" id="PTHR11911:SF111">
    <property type="entry name" value="INOSINE-5'-MONOPHOSPHATE DEHYDROGENASE"/>
    <property type="match status" value="1"/>
</dbReference>
<evidence type="ECO:0000256" key="19">
    <source>
        <dbReference type="RuleBase" id="RU003928"/>
    </source>
</evidence>
<comment type="cofactor">
    <cofactor evidence="1 13">
        <name>K(+)</name>
        <dbReference type="ChEBI" id="CHEBI:29103"/>
    </cofactor>
</comment>
<keyword evidence="10 13" id="KW-0520">NAD</keyword>
<dbReference type="PROSITE" id="PS51371">
    <property type="entry name" value="CBS"/>
    <property type="match status" value="1"/>
</dbReference>
<dbReference type="InterPro" id="IPR046342">
    <property type="entry name" value="CBS_dom_sf"/>
</dbReference>
<feature type="binding site" description="in other chain" evidence="13 16">
    <location>
        <position position="302"/>
    </location>
    <ligand>
        <name>K(+)</name>
        <dbReference type="ChEBI" id="CHEBI:29103"/>
        <note>ligand shared between two tetrameric partners</note>
    </ligand>
</feature>
<sequence>MFDPFEATLTFDDVLLIPQHSDVLPKDVTLHAQLTRSIQLNNPFLSAPMDTVTQAKMAISMALAGGLGVIHKNLSIEEQAYEVHKVKRFENGFIMRPATVGPNDTIQRVMDIREQQGFKKTPVVDENGILLGIISDVDYFIPDDAHLLVKDRMTPATELILAKDGITLDQANMMIREFKLRTLCIVDEKRRLVSMVTRHDIEKNHKYPDAAKDENKQLRVGAAVGVGQAGLARAEALLRERADVLVVDTAHGDSDGVISTVLEIKAAYPSAQVIAGNIATAEAAHALINAGADAVKVGIGPGSICTTRVVAGIGVPQLSAILEVAKGVHAAKKIVPLIADGGIKTSGDIVKALAAGASTVMMGNLFAGTDESPGRVEFIDGRMFKTYRGMGSLQAMEQGSKDRYGQADVTQKMKFVPEGVSGRVPYKGTVDRILYQLAGGLRSGMGYTGSRTIADLQRNAHFVKISGSSLKESHPHDLGRIEDAPNYRVGE</sequence>
<feature type="binding site" evidence="13">
    <location>
        <begin position="363"/>
        <end position="364"/>
    </location>
    <ligand>
        <name>IMP</name>
        <dbReference type="ChEBI" id="CHEBI:58053"/>
    </ligand>
</feature>
<comment type="caution">
    <text evidence="13">Lacks conserved residue(s) required for the propagation of feature annotation.</text>
</comment>
<evidence type="ECO:0000256" key="12">
    <source>
        <dbReference type="ARBA" id="ARBA00048028"/>
    </source>
</evidence>
<feature type="binding site" evidence="13 15">
    <location>
        <begin position="298"/>
        <end position="300"/>
    </location>
    <ligand>
        <name>NAD(+)</name>
        <dbReference type="ChEBI" id="CHEBI:57540"/>
    </ligand>
</feature>
<dbReference type="SUPFAM" id="SSF54631">
    <property type="entry name" value="CBS-domain pair"/>
    <property type="match status" value="1"/>
</dbReference>
<protein>
    <recommendedName>
        <fullName evidence="13 19">Inosine-5'-monophosphate dehydrogenase</fullName>
        <shortName evidence="13">IMP dehydrogenase</shortName>
        <shortName evidence="13">IMPD</shortName>
        <shortName evidence="13">IMPDH</shortName>
        <ecNumber evidence="13 19">1.1.1.205</ecNumber>
    </recommendedName>
</protein>
<keyword evidence="8 13" id="KW-0630">Potassium</keyword>
<feature type="binding site" evidence="13">
    <location>
        <position position="303"/>
    </location>
    <ligand>
        <name>IMP</name>
        <dbReference type="ChEBI" id="CHEBI:58053"/>
    </ligand>
</feature>
<keyword evidence="6 13" id="KW-0332">GMP biosynthesis</keyword>
<reference evidence="23" key="1">
    <citation type="submission" date="2017-09" db="EMBL/GenBank/DDBJ databases">
        <title>Depth-based differentiation of microbial function through sediment-hosted aquifers and enrichment of novel symbionts in the deep terrestrial subsurface.</title>
        <authorList>
            <person name="Probst A.J."/>
            <person name="Ladd B."/>
            <person name="Jarett J.K."/>
            <person name="Geller-Mcgrath D.E."/>
            <person name="Sieber C.M.K."/>
            <person name="Emerson J.B."/>
            <person name="Anantharaman K."/>
            <person name="Thomas B.C."/>
            <person name="Malmstrom R."/>
            <person name="Stieglmeier M."/>
            <person name="Klingl A."/>
            <person name="Woyke T."/>
            <person name="Ryan C.M."/>
            <person name="Banfield J.F."/>
        </authorList>
    </citation>
    <scope>NUCLEOTIDE SEQUENCE [LARGE SCALE GENOMIC DNA]</scope>
</reference>
<dbReference type="CDD" id="cd04601">
    <property type="entry name" value="CBS_pair_IMPDH"/>
    <property type="match status" value="1"/>
</dbReference>
<dbReference type="HAMAP" id="MF_01964">
    <property type="entry name" value="IMPDH"/>
    <property type="match status" value="1"/>
</dbReference>
<evidence type="ECO:0000256" key="17">
    <source>
        <dbReference type="PROSITE-ProRule" id="PRU00703"/>
    </source>
</evidence>
<dbReference type="InterPro" id="IPR013785">
    <property type="entry name" value="Aldolase_TIM"/>
</dbReference>
<dbReference type="CDD" id="cd00381">
    <property type="entry name" value="IMPDH"/>
    <property type="match status" value="1"/>
</dbReference>
<dbReference type="SMART" id="SM00116">
    <property type="entry name" value="CBS"/>
    <property type="match status" value="2"/>
</dbReference>
<dbReference type="InterPro" id="IPR005990">
    <property type="entry name" value="IMP_DH"/>
</dbReference>
<feature type="region of interest" description="Disordered" evidence="20">
    <location>
        <begin position="471"/>
        <end position="491"/>
    </location>
</feature>
<evidence type="ECO:0000313" key="23">
    <source>
        <dbReference type="Proteomes" id="UP000230154"/>
    </source>
</evidence>
<evidence type="ECO:0000256" key="6">
    <source>
        <dbReference type="ARBA" id="ARBA00022749"/>
    </source>
</evidence>
<evidence type="ECO:0000256" key="20">
    <source>
        <dbReference type="SAM" id="MobiDB-lite"/>
    </source>
</evidence>
<evidence type="ECO:0000256" key="3">
    <source>
        <dbReference type="ARBA" id="ARBA00011881"/>
    </source>
</evidence>